<evidence type="ECO:0000256" key="1">
    <source>
        <dbReference type="SAM" id="MobiDB-lite"/>
    </source>
</evidence>
<evidence type="ECO:0000313" key="4">
    <source>
        <dbReference type="Proteomes" id="UP000284842"/>
    </source>
</evidence>
<keyword evidence="4" id="KW-1185">Reference proteome</keyword>
<evidence type="ECO:0000313" key="3">
    <source>
        <dbReference type="EMBL" id="PPQ73914.1"/>
    </source>
</evidence>
<proteinExistence type="predicted"/>
<dbReference type="STRING" id="181874.A0A409W5X4"/>
<feature type="domain" description="DUF6699" evidence="2">
    <location>
        <begin position="186"/>
        <end position="315"/>
    </location>
</feature>
<dbReference type="Proteomes" id="UP000284842">
    <property type="component" value="Unassembled WGS sequence"/>
</dbReference>
<evidence type="ECO:0000259" key="2">
    <source>
        <dbReference type="Pfam" id="PF20415"/>
    </source>
</evidence>
<comment type="caution">
    <text evidence="3">The sequence shown here is derived from an EMBL/GenBank/DDBJ whole genome shotgun (WGS) entry which is preliminary data.</text>
</comment>
<dbReference type="InParanoid" id="A0A409W5X4"/>
<dbReference type="EMBL" id="NHTK01005788">
    <property type="protein sequence ID" value="PPQ73914.1"/>
    <property type="molecule type" value="Genomic_DNA"/>
</dbReference>
<organism evidence="3 4">
    <name type="scientific">Panaeolus cyanescens</name>
    <dbReference type="NCBI Taxonomy" id="181874"/>
    <lineage>
        <taxon>Eukaryota</taxon>
        <taxon>Fungi</taxon>
        <taxon>Dikarya</taxon>
        <taxon>Basidiomycota</taxon>
        <taxon>Agaricomycotina</taxon>
        <taxon>Agaricomycetes</taxon>
        <taxon>Agaricomycetidae</taxon>
        <taxon>Agaricales</taxon>
        <taxon>Agaricineae</taxon>
        <taxon>Galeropsidaceae</taxon>
        <taxon>Panaeolus</taxon>
    </lineage>
</organism>
<dbReference type="InterPro" id="IPR046522">
    <property type="entry name" value="DUF6699"/>
</dbReference>
<gene>
    <name evidence="3" type="ORF">CVT24_012779</name>
</gene>
<reference evidence="3 4" key="1">
    <citation type="journal article" date="2018" name="Evol. Lett.">
        <title>Horizontal gene cluster transfer increased hallucinogenic mushroom diversity.</title>
        <authorList>
            <person name="Reynolds H.T."/>
            <person name="Vijayakumar V."/>
            <person name="Gluck-Thaler E."/>
            <person name="Korotkin H.B."/>
            <person name="Matheny P.B."/>
            <person name="Slot J.C."/>
        </authorList>
    </citation>
    <scope>NUCLEOTIDE SEQUENCE [LARGE SCALE GENOMIC DNA]</scope>
    <source>
        <strain evidence="3 4">2629</strain>
    </source>
</reference>
<accession>A0A409W5X4</accession>
<feature type="region of interest" description="Disordered" evidence="1">
    <location>
        <begin position="87"/>
        <end position="116"/>
    </location>
</feature>
<sequence length="325" mass="36796">MSGPYVYTPQVEYRNSPYLAPYYYQNASPFIPDISLNASPFSVPTELPNTPLISPTSPFQPPNTAGLPAPEETTYIPTGYLRTRRPSWPGPVEATTFTRSPRRQRTRSFGEHPSPFQPPAVFNEYSEWPIPLSPAGYAPVPLNQPDFRLHPWLNADSRSDFVFNLSWPSFGPSRAVSSQFGGRSGLVMLTQDELVATATHPPMYRIRITCDYIPQWPITLEYNPSMATGSGYPMNPPPIKLGDVLSGIWNAMQMRISHQDWARLDPRLRHMVTRAFTERCAVMPDNVMGLNVRNQGVKRLDFLLGKVWFKGLKRVSDFEFKMILA</sequence>
<dbReference type="Pfam" id="PF20415">
    <property type="entry name" value="DUF6699"/>
    <property type="match status" value="1"/>
</dbReference>
<dbReference type="OrthoDB" id="3251728at2759"/>
<dbReference type="AlphaFoldDB" id="A0A409W5X4"/>
<protein>
    <recommendedName>
        <fullName evidence="2">DUF6699 domain-containing protein</fullName>
    </recommendedName>
</protein>
<name>A0A409W5X4_9AGAR</name>